<evidence type="ECO:0000256" key="2">
    <source>
        <dbReference type="SAM" id="Phobius"/>
    </source>
</evidence>
<evidence type="ECO:0000313" key="4">
    <source>
        <dbReference type="EMBL" id="MDH5160674.1"/>
    </source>
</evidence>
<dbReference type="InterPro" id="IPR017937">
    <property type="entry name" value="Thioredoxin_CS"/>
</dbReference>
<dbReference type="InterPro" id="IPR000866">
    <property type="entry name" value="AhpC/TSA"/>
</dbReference>
<keyword evidence="2" id="KW-1133">Transmembrane helix</keyword>
<dbReference type="AlphaFoldDB" id="A0AAW6SPJ6"/>
<reference evidence="4" key="1">
    <citation type="submission" date="2023-03" db="EMBL/GenBank/DDBJ databases">
        <title>Bacterial isolates from washroom surfaces on a university campus.</title>
        <authorList>
            <person name="Holman D.B."/>
            <person name="Gzyl K.E."/>
            <person name="Taheri A.E."/>
        </authorList>
    </citation>
    <scope>NUCLEOTIDE SEQUENCE</scope>
    <source>
        <strain evidence="4">RD03</strain>
    </source>
</reference>
<dbReference type="InterPro" id="IPR050553">
    <property type="entry name" value="Thioredoxin_ResA/DsbE_sf"/>
</dbReference>
<dbReference type="Proteomes" id="UP001159179">
    <property type="component" value="Unassembled WGS sequence"/>
</dbReference>
<dbReference type="SUPFAM" id="SSF52833">
    <property type="entry name" value="Thioredoxin-like"/>
    <property type="match status" value="1"/>
</dbReference>
<dbReference type="GO" id="GO:0016491">
    <property type="term" value="F:oxidoreductase activity"/>
    <property type="evidence" value="ECO:0007669"/>
    <property type="project" value="InterPro"/>
</dbReference>
<dbReference type="PANTHER" id="PTHR42852">
    <property type="entry name" value="THIOL:DISULFIDE INTERCHANGE PROTEIN DSBE"/>
    <property type="match status" value="1"/>
</dbReference>
<dbReference type="PANTHER" id="PTHR42852:SF13">
    <property type="entry name" value="PROTEIN DIPZ"/>
    <property type="match status" value="1"/>
</dbReference>
<gene>
    <name evidence="4" type="ORF">P5X88_06970</name>
</gene>
<sequence>MKKNIISIVILLLAISIIVINLWEPMKTRGDKVNPKPNIEESILEGPLKKTNSSSLQEGDPSPDFELTTLTGKKTNLSDFKGKKIILNFWASWCPPCVAEMPHMQKFYEKNKDNGIEIVAVNLTSMEKKIQDVKDFSNKYKLSFPILLDEKGEIGSKFQAFGIPTSYIVDSKGIIRKKIVGPMDEGMIKKLIDET</sequence>
<keyword evidence="2" id="KW-0472">Membrane</keyword>
<evidence type="ECO:0000259" key="3">
    <source>
        <dbReference type="PROSITE" id="PS51352"/>
    </source>
</evidence>
<dbReference type="Pfam" id="PF00578">
    <property type="entry name" value="AhpC-TSA"/>
    <property type="match status" value="1"/>
</dbReference>
<dbReference type="EMBL" id="JAROYP010000003">
    <property type="protein sequence ID" value="MDH5160674.1"/>
    <property type="molecule type" value="Genomic_DNA"/>
</dbReference>
<dbReference type="PROSITE" id="PS51352">
    <property type="entry name" value="THIOREDOXIN_2"/>
    <property type="match status" value="1"/>
</dbReference>
<comment type="caution">
    <text evidence="4">The sequence shown here is derived from an EMBL/GenBank/DDBJ whole genome shotgun (WGS) entry which is preliminary data.</text>
</comment>
<name>A0AAW6SPJ6_9BACI</name>
<dbReference type="InterPro" id="IPR036249">
    <property type="entry name" value="Thioredoxin-like_sf"/>
</dbReference>
<dbReference type="GO" id="GO:0016209">
    <property type="term" value="F:antioxidant activity"/>
    <property type="evidence" value="ECO:0007669"/>
    <property type="project" value="InterPro"/>
</dbReference>
<keyword evidence="1" id="KW-1015">Disulfide bond</keyword>
<feature type="transmembrane region" description="Helical" evidence="2">
    <location>
        <begin position="6"/>
        <end position="23"/>
    </location>
</feature>
<proteinExistence type="predicted"/>
<organism evidence="4 5">
    <name type="scientific">Heyndrickxia oleronia</name>
    <dbReference type="NCBI Taxonomy" id="38875"/>
    <lineage>
        <taxon>Bacteria</taxon>
        <taxon>Bacillati</taxon>
        <taxon>Bacillota</taxon>
        <taxon>Bacilli</taxon>
        <taxon>Bacillales</taxon>
        <taxon>Bacillaceae</taxon>
        <taxon>Heyndrickxia</taxon>
    </lineage>
</organism>
<dbReference type="CDD" id="cd02966">
    <property type="entry name" value="TlpA_like_family"/>
    <property type="match status" value="1"/>
</dbReference>
<feature type="domain" description="Thioredoxin" evidence="3">
    <location>
        <begin position="56"/>
        <end position="195"/>
    </location>
</feature>
<dbReference type="Gene3D" id="3.40.30.10">
    <property type="entry name" value="Glutaredoxin"/>
    <property type="match status" value="1"/>
</dbReference>
<keyword evidence="2" id="KW-0812">Transmembrane</keyword>
<evidence type="ECO:0000313" key="5">
    <source>
        <dbReference type="Proteomes" id="UP001159179"/>
    </source>
</evidence>
<dbReference type="RefSeq" id="WP_280616243.1">
    <property type="nucleotide sequence ID" value="NZ_JAROYP010000003.1"/>
</dbReference>
<evidence type="ECO:0000256" key="1">
    <source>
        <dbReference type="ARBA" id="ARBA00023157"/>
    </source>
</evidence>
<protein>
    <submittedName>
        <fullName evidence="4">TlpA disulfide reductase family protein</fullName>
    </submittedName>
</protein>
<dbReference type="InterPro" id="IPR013766">
    <property type="entry name" value="Thioredoxin_domain"/>
</dbReference>
<accession>A0AAW6SPJ6</accession>
<dbReference type="PROSITE" id="PS00194">
    <property type="entry name" value="THIOREDOXIN_1"/>
    <property type="match status" value="1"/>
</dbReference>